<keyword evidence="2" id="KW-1185">Reference proteome</keyword>
<comment type="caution">
    <text evidence="1">The sequence shown here is derived from an EMBL/GenBank/DDBJ whole genome shotgun (WGS) entry which is preliminary data.</text>
</comment>
<evidence type="ECO:0000313" key="2">
    <source>
        <dbReference type="Proteomes" id="UP001362899"/>
    </source>
</evidence>
<dbReference type="EMBL" id="BTGC01000003">
    <property type="protein sequence ID" value="GMM50094.1"/>
    <property type="molecule type" value="Genomic_DNA"/>
</dbReference>
<dbReference type="InterPro" id="IPR012535">
    <property type="entry name" value="Cell_div_Cdc14"/>
</dbReference>
<sequence length="218" mass="24925">MDLETPLKLIESREPAKLEKAVALIEGIILSRRREFIKSQDLFATNVAGRLVLQLDTVLASEYPQQTCISYLRLVRGCCLLHRPSRGVFNTNEVLLTIVNKGILHTSSEVQEQALYVLVAALVRQVSAIRRFEELGVLKTVCTQFKNPRTAKSVKLAILQFLFFYLVPETQFPDLERTTKRKSTFDKQQVLGRYLSNVDGLVRELETNQPFGKRSIEW</sequence>
<dbReference type="AlphaFoldDB" id="A0AAV5REV6"/>
<name>A0AAV5REV6_STABA</name>
<organism evidence="1 2">
    <name type="scientific">Starmerella bacillaris</name>
    <name type="common">Yeast</name>
    <name type="synonym">Candida zemplinina</name>
    <dbReference type="NCBI Taxonomy" id="1247836"/>
    <lineage>
        <taxon>Eukaryota</taxon>
        <taxon>Fungi</taxon>
        <taxon>Dikarya</taxon>
        <taxon>Ascomycota</taxon>
        <taxon>Saccharomycotina</taxon>
        <taxon>Dipodascomycetes</taxon>
        <taxon>Dipodascales</taxon>
        <taxon>Trichomonascaceae</taxon>
        <taxon>Starmerella</taxon>
    </lineage>
</organism>
<protein>
    <recommendedName>
        <fullName evidence="3">Cell division control protein 14</fullName>
    </recommendedName>
</protein>
<accession>A0AAV5REV6</accession>
<gene>
    <name evidence="1" type="ORF">DASB73_010520</name>
</gene>
<dbReference type="PANTHER" id="PTHR34065:SF1">
    <property type="entry name" value="CELL DIVISION CONTROL PROTEIN 14"/>
    <property type="match status" value="1"/>
</dbReference>
<reference evidence="1 2" key="1">
    <citation type="journal article" date="2023" name="Elife">
        <title>Identification of key yeast species and microbe-microbe interactions impacting larval growth of Drosophila in the wild.</title>
        <authorList>
            <person name="Mure A."/>
            <person name="Sugiura Y."/>
            <person name="Maeda R."/>
            <person name="Honda K."/>
            <person name="Sakurai N."/>
            <person name="Takahashi Y."/>
            <person name="Watada M."/>
            <person name="Katoh T."/>
            <person name="Gotoh A."/>
            <person name="Gotoh Y."/>
            <person name="Taniguchi I."/>
            <person name="Nakamura K."/>
            <person name="Hayashi T."/>
            <person name="Katayama T."/>
            <person name="Uemura T."/>
            <person name="Hattori Y."/>
        </authorList>
    </citation>
    <scope>NUCLEOTIDE SEQUENCE [LARGE SCALE GENOMIC DNA]</scope>
    <source>
        <strain evidence="1 2">SB-73</strain>
    </source>
</reference>
<dbReference type="Pfam" id="PF08045">
    <property type="entry name" value="CDC14"/>
    <property type="match status" value="2"/>
</dbReference>
<proteinExistence type="predicted"/>
<dbReference type="Proteomes" id="UP001362899">
    <property type="component" value="Unassembled WGS sequence"/>
</dbReference>
<evidence type="ECO:0000313" key="1">
    <source>
        <dbReference type="EMBL" id="GMM50094.1"/>
    </source>
</evidence>
<evidence type="ECO:0008006" key="3">
    <source>
        <dbReference type="Google" id="ProtNLM"/>
    </source>
</evidence>
<dbReference type="PANTHER" id="PTHR34065">
    <property type="entry name" value="CELL DIVISION CONTROL PROTEIN 14"/>
    <property type="match status" value="1"/>
</dbReference>